<evidence type="ECO:0000259" key="16">
    <source>
        <dbReference type="Pfam" id="PF07687"/>
    </source>
</evidence>
<dbReference type="SUPFAM" id="SSF53187">
    <property type="entry name" value="Zn-dependent exopeptidases"/>
    <property type="match status" value="1"/>
</dbReference>
<dbReference type="FunFam" id="3.40.630.10:FF:000005">
    <property type="entry name" value="Succinyl-diaminopimelate desuccinylase"/>
    <property type="match status" value="1"/>
</dbReference>
<dbReference type="GO" id="GO:0006526">
    <property type="term" value="P:L-arginine biosynthetic process"/>
    <property type="evidence" value="ECO:0007669"/>
    <property type="project" value="TreeGrafter"/>
</dbReference>
<dbReference type="HAMAP" id="MF_01690">
    <property type="entry name" value="DapE"/>
    <property type="match status" value="1"/>
</dbReference>
<dbReference type="PANTHER" id="PTHR43808">
    <property type="entry name" value="ACETYLORNITHINE DEACETYLASE"/>
    <property type="match status" value="1"/>
</dbReference>
<dbReference type="HOGENOM" id="CLU_021802_4_0_4"/>
<dbReference type="Pfam" id="PF01546">
    <property type="entry name" value="Peptidase_M20"/>
    <property type="match status" value="1"/>
</dbReference>
<protein>
    <recommendedName>
        <fullName evidence="5 15">Succinyl-diaminopimelate desuccinylase</fullName>
        <shortName evidence="15">SDAP desuccinylase</shortName>
        <ecNumber evidence="4 15">3.5.1.18</ecNumber>
    </recommendedName>
    <alternativeName>
        <fullName evidence="13 15">N-succinyl-LL-2,6-diaminoheptanedioate amidohydrolase</fullName>
    </alternativeName>
</protein>
<dbReference type="GO" id="GO:0009014">
    <property type="term" value="F:succinyl-diaminopimelate desuccinylase activity"/>
    <property type="evidence" value="ECO:0007669"/>
    <property type="project" value="UniProtKB-UniRule"/>
</dbReference>
<dbReference type="InterPro" id="IPR002933">
    <property type="entry name" value="Peptidase_M20"/>
</dbReference>
<name>U5N5N8_9BURK</name>
<keyword evidence="6 15" id="KW-0028">Amino-acid biosynthesis</keyword>
<evidence type="ECO:0000256" key="4">
    <source>
        <dbReference type="ARBA" id="ARBA00011921"/>
    </source>
</evidence>
<evidence type="ECO:0000256" key="10">
    <source>
        <dbReference type="ARBA" id="ARBA00022915"/>
    </source>
</evidence>
<dbReference type="SUPFAM" id="SSF55031">
    <property type="entry name" value="Bacterial exopeptidase dimerisation domain"/>
    <property type="match status" value="1"/>
</dbReference>
<evidence type="ECO:0000256" key="12">
    <source>
        <dbReference type="ARBA" id="ARBA00023285"/>
    </source>
</evidence>
<evidence type="ECO:0000256" key="5">
    <source>
        <dbReference type="ARBA" id="ARBA00022391"/>
    </source>
</evidence>
<evidence type="ECO:0000256" key="3">
    <source>
        <dbReference type="ARBA" id="ARBA00011738"/>
    </source>
</evidence>
<dbReference type="GO" id="GO:0008777">
    <property type="term" value="F:acetylornithine deacetylase activity"/>
    <property type="evidence" value="ECO:0007669"/>
    <property type="project" value="TreeGrafter"/>
</dbReference>
<dbReference type="InterPro" id="IPR005941">
    <property type="entry name" value="DapE_proteobac"/>
</dbReference>
<evidence type="ECO:0000256" key="1">
    <source>
        <dbReference type="ARBA" id="ARBA00005130"/>
    </source>
</evidence>
<dbReference type="KEGG" id="cbx:Cenrod_0559"/>
<dbReference type="PATRIC" id="fig|946483.4.peg.561"/>
<reference evidence="17 18" key="1">
    <citation type="journal article" date="2013" name="Genome Biol.">
        <title>Genomic analysis reveals key aspects of prokaryotic symbiosis in the phototrophic consortium "Chlorochromatium aggregatum".</title>
        <authorList>
            <person name="Liu Z."/>
            <person name="Muller J."/>
            <person name="Li T."/>
            <person name="Alvey R.M."/>
            <person name="Vogl K."/>
            <person name="Frigaard N.U."/>
            <person name="Rockwell N.C."/>
            <person name="Boyd E.S."/>
            <person name="Tomsho L.P."/>
            <person name="Schuster S.C."/>
            <person name="Henke P."/>
            <person name="Rohde M."/>
            <person name="Overmann J."/>
            <person name="Bryant D.A."/>
        </authorList>
    </citation>
    <scope>NUCLEOTIDE SEQUENCE [LARGE SCALE GENOMIC DNA]</scope>
    <source>
        <strain evidence="17">CR</strain>
    </source>
</reference>
<evidence type="ECO:0000256" key="13">
    <source>
        <dbReference type="ARBA" id="ARBA00031891"/>
    </source>
</evidence>
<feature type="domain" description="Peptidase M20 dimerisation" evidence="16">
    <location>
        <begin position="181"/>
        <end position="288"/>
    </location>
</feature>
<evidence type="ECO:0000256" key="11">
    <source>
        <dbReference type="ARBA" id="ARBA00023154"/>
    </source>
</evidence>
<feature type="binding site" evidence="15">
    <location>
        <position position="72"/>
    </location>
    <ligand>
        <name>Zn(2+)</name>
        <dbReference type="ChEBI" id="CHEBI:29105"/>
        <label>1</label>
    </ligand>
</feature>
<comment type="subunit">
    <text evidence="3 15">Homodimer.</text>
</comment>
<comment type="function">
    <text evidence="15">Catalyzes the hydrolysis of N-succinyl-L,L-diaminopimelic acid (SDAP), forming succinate and LL-2,6-diaminopimelate (DAP), an intermediate involved in the bacterial biosynthesis of lysine and meso-diaminopimelic acid, an essential component of bacterial cell walls.</text>
</comment>
<dbReference type="InterPro" id="IPR011650">
    <property type="entry name" value="Peptidase_M20_dimer"/>
</dbReference>
<dbReference type="RefSeq" id="WP_022771493.1">
    <property type="nucleotide sequence ID" value="NC_022576.1"/>
</dbReference>
<dbReference type="GO" id="GO:0019877">
    <property type="term" value="P:diaminopimelate biosynthetic process"/>
    <property type="evidence" value="ECO:0007669"/>
    <property type="project" value="UniProtKB-UniRule"/>
</dbReference>
<dbReference type="Proteomes" id="UP000017184">
    <property type="component" value="Chromosome"/>
</dbReference>
<keyword evidence="18" id="KW-1185">Reference proteome</keyword>
<keyword evidence="8 15" id="KW-0378">Hydrolase</keyword>
<evidence type="ECO:0000256" key="9">
    <source>
        <dbReference type="ARBA" id="ARBA00022833"/>
    </source>
</evidence>
<keyword evidence="11 15" id="KW-0457">Lysine biosynthesis</keyword>
<dbReference type="PANTHER" id="PTHR43808:SF31">
    <property type="entry name" value="N-ACETYL-L-CITRULLINE DEACETYLASE"/>
    <property type="match status" value="1"/>
</dbReference>
<keyword evidence="9 15" id="KW-0862">Zinc</keyword>
<dbReference type="EC" id="3.5.1.18" evidence="4 15"/>
<dbReference type="GO" id="GO:0008270">
    <property type="term" value="F:zinc ion binding"/>
    <property type="evidence" value="ECO:0007669"/>
    <property type="project" value="UniProtKB-UniRule"/>
</dbReference>
<evidence type="ECO:0000256" key="14">
    <source>
        <dbReference type="ARBA" id="ARBA00051301"/>
    </source>
</evidence>
<dbReference type="eggNOG" id="COG0624">
    <property type="taxonomic scope" value="Bacteria"/>
</dbReference>
<evidence type="ECO:0000256" key="7">
    <source>
        <dbReference type="ARBA" id="ARBA00022723"/>
    </source>
</evidence>
<dbReference type="GO" id="GO:0050897">
    <property type="term" value="F:cobalt ion binding"/>
    <property type="evidence" value="ECO:0007669"/>
    <property type="project" value="UniProtKB-UniRule"/>
</dbReference>
<feature type="binding site" evidence="15">
    <location>
        <position position="168"/>
    </location>
    <ligand>
        <name>Zn(2+)</name>
        <dbReference type="ChEBI" id="CHEBI:29105"/>
        <label>1</label>
    </ligand>
</feature>
<keyword evidence="12 15" id="KW-0170">Cobalt</keyword>
<feature type="binding site" evidence="15">
    <location>
        <position position="354"/>
    </location>
    <ligand>
        <name>Zn(2+)</name>
        <dbReference type="ChEBI" id="CHEBI:29105"/>
        <label>2</label>
    </ligand>
</feature>
<sequence>MTIELLRQLIACPSQTPDDAGCQALLAVRLSAQGFAVEHHDSGPPQHHVRNLWARRGATANPNAPLFVFAGHTDVVPPGPAEHWISPPFAPTVRDGVLYGRGAADMKGSVAAFVIAVEEFLARYPDAPLSLGVLLTSDEEGPAVDGTVRVVDALQQRGERIDYCIVGEPTSIDTVGDQIKNGRRGSLTAKITVRGTQGHVAYPQLADNPVHRLAPALTELVGTVWDEGNDDFEPTTWQVSNIHAGTGVDNVIPGTVVVDCNFRYGTASSTDSLQSRLQAVLDKHCLRYDIVWTQASQPFLTPRGTLVDTVAAAVLAETGVHTQLSTGGGTSDARFLIRICPQVIELGPRNASIHQVDEHIGVEELQHLKNMYRRVLELLAFPDGAH</sequence>
<dbReference type="Gene3D" id="3.40.630.10">
    <property type="entry name" value="Zn peptidases"/>
    <property type="match status" value="2"/>
</dbReference>
<feature type="active site" evidence="15">
    <location>
        <position position="74"/>
    </location>
</feature>
<comment type="pathway">
    <text evidence="1 15">Amino-acid biosynthesis; L-lysine biosynthesis via DAP pathway; LL-2,6-diaminopimelate from (S)-tetrahydrodipicolinate (succinylase route): step 3/3.</text>
</comment>
<evidence type="ECO:0000313" key="17">
    <source>
        <dbReference type="EMBL" id="AGX86672.1"/>
    </source>
</evidence>
<keyword evidence="7 15" id="KW-0479">Metal-binding</keyword>
<evidence type="ECO:0000313" key="18">
    <source>
        <dbReference type="Proteomes" id="UP000017184"/>
    </source>
</evidence>
<dbReference type="CDD" id="cd03891">
    <property type="entry name" value="M20_DapE_proteobac"/>
    <property type="match status" value="1"/>
</dbReference>
<dbReference type="InterPro" id="IPR036264">
    <property type="entry name" value="Bact_exopeptidase_dim_dom"/>
</dbReference>
<feature type="binding site" evidence="15">
    <location>
        <position position="105"/>
    </location>
    <ligand>
        <name>Zn(2+)</name>
        <dbReference type="ChEBI" id="CHEBI:29105"/>
        <label>1</label>
    </ligand>
</feature>
<dbReference type="OrthoDB" id="9809784at2"/>
<dbReference type="UniPathway" id="UPA00034">
    <property type="reaction ID" value="UER00021"/>
</dbReference>
<dbReference type="AlphaFoldDB" id="U5N5N8"/>
<accession>U5N5N8</accession>
<dbReference type="STRING" id="946483.Cenrod_0559"/>
<dbReference type="GO" id="GO:0009089">
    <property type="term" value="P:lysine biosynthetic process via diaminopimelate"/>
    <property type="evidence" value="ECO:0007669"/>
    <property type="project" value="UniProtKB-UniRule"/>
</dbReference>
<comment type="catalytic activity">
    <reaction evidence="14 15">
        <text>N-succinyl-(2S,6S)-2,6-diaminopimelate + H2O = (2S,6S)-2,6-diaminopimelate + succinate</text>
        <dbReference type="Rhea" id="RHEA:22608"/>
        <dbReference type="ChEBI" id="CHEBI:15377"/>
        <dbReference type="ChEBI" id="CHEBI:30031"/>
        <dbReference type="ChEBI" id="CHEBI:57609"/>
        <dbReference type="ChEBI" id="CHEBI:58087"/>
        <dbReference type="EC" id="3.5.1.18"/>
    </reaction>
</comment>
<keyword evidence="10 15" id="KW-0220">Diaminopimelate biosynthesis</keyword>
<gene>
    <name evidence="15 17" type="primary">dapE</name>
    <name evidence="17" type="ORF">Cenrod_0559</name>
</gene>
<organism evidence="17 18">
    <name type="scientific">Candidatus Symbiobacter mobilis CR</name>
    <dbReference type="NCBI Taxonomy" id="946483"/>
    <lineage>
        <taxon>Bacteria</taxon>
        <taxon>Pseudomonadati</taxon>
        <taxon>Pseudomonadota</taxon>
        <taxon>Betaproteobacteria</taxon>
        <taxon>Burkholderiales</taxon>
        <taxon>Comamonadaceae</taxon>
    </lineage>
</organism>
<comment type="cofactor">
    <cofactor evidence="15">
        <name>Zn(2+)</name>
        <dbReference type="ChEBI" id="CHEBI:29105"/>
    </cofactor>
    <cofactor evidence="15">
        <name>Co(2+)</name>
        <dbReference type="ChEBI" id="CHEBI:48828"/>
    </cofactor>
    <text evidence="15">Binds 2 Zn(2+) or Co(2+) ions per subunit.</text>
</comment>
<dbReference type="NCBIfam" id="TIGR01246">
    <property type="entry name" value="dapE_proteo"/>
    <property type="match status" value="1"/>
</dbReference>
<evidence type="ECO:0000256" key="6">
    <source>
        <dbReference type="ARBA" id="ARBA00022605"/>
    </source>
</evidence>
<dbReference type="Pfam" id="PF07687">
    <property type="entry name" value="M20_dimer"/>
    <property type="match status" value="1"/>
</dbReference>
<evidence type="ECO:0000256" key="2">
    <source>
        <dbReference type="ARBA" id="ARBA00006746"/>
    </source>
</evidence>
<comment type="similarity">
    <text evidence="2 15">Belongs to the peptidase M20A family. DapE subfamily.</text>
</comment>
<dbReference type="EMBL" id="CP004885">
    <property type="protein sequence ID" value="AGX86672.1"/>
    <property type="molecule type" value="Genomic_DNA"/>
</dbReference>
<feature type="binding site" evidence="15">
    <location>
        <position position="105"/>
    </location>
    <ligand>
        <name>Zn(2+)</name>
        <dbReference type="ChEBI" id="CHEBI:29105"/>
        <label>2</label>
    </ligand>
</feature>
<proteinExistence type="inferred from homology"/>
<dbReference type="InterPro" id="IPR050072">
    <property type="entry name" value="Peptidase_M20A"/>
</dbReference>
<feature type="active site" description="Proton acceptor" evidence="15">
    <location>
        <position position="139"/>
    </location>
</feature>
<feature type="binding site" evidence="15">
    <location>
        <position position="140"/>
    </location>
    <ligand>
        <name>Zn(2+)</name>
        <dbReference type="ChEBI" id="CHEBI:29105"/>
        <label>2</label>
    </ligand>
</feature>
<evidence type="ECO:0000256" key="8">
    <source>
        <dbReference type="ARBA" id="ARBA00022801"/>
    </source>
</evidence>
<evidence type="ECO:0000256" key="15">
    <source>
        <dbReference type="HAMAP-Rule" id="MF_01690"/>
    </source>
</evidence>
<dbReference type="NCBIfam" id="NF009557">
    <property type="entry name" value="PRK13009.1"/>
    <property type="match status" value="1"/>
</dbReference>